<name>A0A0F9FJS1_9ZZZZ</name>
<comment type="caution">
    <text evidence="2">The sequence shown here is derived from an EMBL/GenBank/DDBJ whole genome shotgun (WGS) entry which is preliminary data.</text>
</comment>
<evidence type="ECO:0000256" key="1">
    <source>
        <dbReference type="SAM" id="MobiDB-lite"/>
    </source>
</evidence>
<dbReference type="AlphaFoldDB" id="A0A0F9FJS1"/>
<feature type="region of interest" description="Disordered" evidence="1">
    <location>
        <begin position="44"/>
        <end position="66"/>
    </location>
</feature>
<sequence>MEEEISTCRHIERYMKNRKEYCVDCGMLLLNLIVHGNEVEANRYGSKSGTTIKSRSKKDNMWMSKK</sequence>
<dbReference type="EMBL" id="LAZR01032298">
    <property type="protein sequence ID" value="KKL51292.1"/>
    <property type="molecule type" value="Genomic_DNA"/>
</dbReference>
<proteinExistence type="predicted"/>
<organism evidence="2">
    <name type="scientific">marine sediment metagenome</name>
    <dbReference type="NCBI Taxonomy" id="412755"/>
    <lineage>
        <taxon>unclassified sequences</taxon>
        <taxon>metagenomes</taxon>
        <taxon>ecological metagenomes</taxon>
    </lineage>
</organism>
<evidence type="ECO:0000313" key="2">
    <source>
        <dbReference type="EMBL" id="KKL51292.1"/>
    </source>
</evidence>
<accession>A0A0F9FJS1</accession>
<gene>
    <name evidence="2" type="ORF">LCGC14_2296910</name>
</gene>
<protein>
    <submittedName>
        <fullName evidence="2">Uncharacterized protein</fullName>
    </submittedName>
</protein>
<reference evidence="2" key="1">
    <citation type="journal article" date="2015" name="Nature">
        <title>Complex archaea that bridge the gap between prokaryotes and eukaryotes.</title>
        <authorList>
            <person name="Spang A."/>
            <person name="Saw J.H."/>
            <person name="Jorgensen S.L."/>
            <person name="Zaremba-Niedzwiedzka K."/>
            <person name="Martijn J."/>
            <person name="Lind A.E."/>
            <person name="van Eijk R."/>
            <person name="Schleper C."/>
            <person name="Guy L."/>
            <person name="Ettema T.J."/>
        </authorList>
    </citation>
    <scope>NUCLEOTIDE SEQUENCE</scope>
</reference>